<name>A0A939FN66_9ACTN</name>
<protein>
    <submittedName>
        <fullName evidence="1">Uncharacterized protein</fullName>
    </submittedName>
</protein>
<dbReference type="EMBL" id="JAFMOF010000002">
    <property type="protein sequence ID" value="MBO0653794.1"/>
    <property type="molecule type" value="Genomic_DNA"/>
</dbReference>
<accession>A0A939FN66</accession>
<evidence type="ECO:0000313" key="2">
    <source>
        <dbReference type="Proteomes" id="UP000664781"/>
    </source>
</evidence>
<reference evidence="1" key="1">
    <citation type="submission" date="2021-03" db="EMBL/GenBank/DDBJ databases">
        <title>Streptomyces strains.</title>
        <authorList>
            <person name="Lund M.B."/>
            <person name="Toerring T."/>
        </authorList>
    </citation>
    <scope>NUCLEOTIDE SEQUENCE</scope>
    <source>
        <strain evidence="1">JCM 4242</strain>
    </source>
</reference>
<keyword evidence="2" id="KW-1185">Reference proteome</keyword>
<organism evidence="1 2">
    <name type="scientific">Streptomyces triculaminicus</name>
    <dbReference type="NCBI Taxonomy" id="2816232"/>
    <lineage>
        <taxon>Bacteria</taxon>
        <taxon>Bacillati</taxon>
        <taxon>Actinomycetota</taxon>
        <taxon>Actinomycetes</taxon>
        <taxon>Kitasatosporales</taxon>
        <taxon>Streptomycetaceae</taxon>
        <taxon>Streptomyces</taxon>
    </lineage>
</organism>
<evidence type="ECO:0000313" key="1">
    <source>
        <dbReference type="EMBL" id="MBO0653794.1"/>
    </source>
</evidence>
<dbReference type="Proteomes" id="UP000664781">
    <property type="component" value="Unassembled WGS sequence"/>
</dbReference>
<dbReference type="RefSeq" id="WP_207247335.1">
    <property type="nucleotide sequence ID" value="NZ_JAFMOF010000002.1"/>
</dbReference>
<dbReference type="AlphaFoldDB" id="A0A939FN66"/>
<proteinExistence type="predicted"/>
<comment type="caution">
    <text evidence="1">The sequence shown here is derived from an EMBL/GenBank/DDBJ whole genome shotgun (WGS) entry which is preliminary data.</text>
</comment>
<gene>
    <name evidence="1" type="ORF">J1792_13700</name>
</gene>
<sequence length="123" mass="12936">MTHWAGSSQEGPVVVSRFDKDRIQVTPLGFAPEVLALPGQALDGSQLEKVSAGEKVTLLLMSPGDVCELTPLTADTASGERVPYNLSLDPARLDALRQLVAGTADRKTASVDPAAAIRIVAQK</sequence>